<dbReference type="EMBL" id="CP021252">
    <property type="protein sequence ID" value="ART20147.1"/>
    <property type="molecule type" value="Genomic_DNA"/>
</dbReference>
<dbReference type="PANTHER" id="PTHR23416:SF23">
    <property type="entry name" value="ACETYLTRANSFERASE C18B11.09C-RELATED"/>
    <property type="match status" value="1"/>
</dbReference>
<evidence type="ECO:0000313" key="5">
    <source>
        <dbReference type="Proteomes" id="UP000250197"/>
    </source>
</evidence>
<dbReference type="Proteomes" id="UP000250197">
    <property type="component" value="Chromosome"/>
</dbReference>
<dbReference type="PANTHER" id="PTHR23416">
    <property type="entry name" value="SIALIC ACID SYNTHASE-RELATED"/>
    <property type="match status" value="1"/>
</dbReference>
<evidence type="ECO:0000256" key="2">
    <source>
        <dbReference type="ARBA" id="ARBA00022679"/>
    </source>
</evidence>
<feature type="domain" description="Maltose/galactoside acetyltransferase" evidence="3">
    <location>
        <begin position="13"/>
        <end position="68"/>
    </location>
</feature>
<accession>A0A2Z2J1A2</accession>
<dbReference type="RefSeq" id="WP_086890376.1">
    <property type="nucleotide sequence ID" value="NZ_CP021252.1"/>
</dbReference>
<evidence type="ECO:0000259" key="3">
    <source>
        <dbReference type="SMART" id="SM01266"/>
    </source>
</evidence>
<dbReference type="SUPFAM" id="SSF51161">
    <property type="entry name" value="Trimeric LpxA-like enzymes"/>
    <property type="match status" value="1"/>
</dbReference>
<organism evidence="4 5">
    <name type="scientific">Corynebacterium striatum</name>
    <dbReference type="NCBI Taxonomy" id="43770"/>
    <lineage>
        <taxon>Bacteria</taxon>
        <taxon>Bacillati</taxon>
        <taxon>Actinomycetota</taxon>
        <taxon>Actinomycetes</taxon>
        <taxon>Mycobacteriales</taxon>
        <taxon>Corynebacteriaceae</taxon>
        <taxon>Corynebacterium</taxon>
    </lineage>
</organism>
<comment type="similarity">
    <text evidence="1">Belongs to the transferase hexapeptide repeat family.</text>
</comment>
<protein>
    <submittedName>
        <fullName evidence="4">Galactoside O-acetyltransferase</fullName>
    </submittedName>
</protein>
<dbReference type="InterPro" id="IPR051159">
    <property type="entry name" value="Hexapeptide_acetyltransf"/>
</dbReference>
<name>A0A2Z2J1A2_CORST</name>
<reference evidence="4 5" key="1">
    <citation type="submission" date="2017-05" db="EMBL/GenBank/DDBJ databases">
        <title>Complete genome sequence of Corynebacterium striatum KC-Na-1 isolated from Neophocaena asiaeorientalis in Korea.</title>
        <authorList>
            <person name="Kim J.H."/>
            <person name="Lee K."/>
        </authorList>
    </citation>
    <scope>NUCLEOTIDE SEQUENCE [LARGE SCALE GENOMIC DNA]</scope>
    <source>
        <strain evidence="4 5">KC-Na-01</strain>
    </source>
</reference>
<gene>
    <name evidence="4" type="ORF">CBE89_00480</name>
</gene>
<evidence type="ECO:0000256" key="1">
    <source>
        <dbReference type="ARBA" id="ARBA00007274"/>
    </source>
</evidence>
<dbReference type="InterPro" id="IPR024688">
    <property type="entry name" value="Mac_dom"/>
</dbReference>
<dbReference type="Pfam" id="PF00132">
    <property type="entry name" value="Hexapep"/>
    <property type="match status" value="1"/>
</dbReference>
<sequence length="214" mass="23536">MNSPKNLEQYGTWEKLSGGQWHLPGQTEEVRTQHARTFRLIKEFNDLGNTDPDKAQAILRELLPDESHVPGWFGPAHVEFGCNLIVGEHVFINFNATILAQAKVTLADHVMIGPNCSLITVGHPVNDHEMREGGWEIAKPITVGRNTWFGANVTVMPGVTIGEDCVIGANTLVTRDIPDKSLVLGSPGRVVRKLDSENLERQDLEGPVEGFGLL</sequence>
<dbReference type="GO" id="GO:0005829">
    <property type="term" value="C:cytosol"/>
    <property type="evidence" value="ECO:0007669"/>
    <property type="project" value="TreeGrafter"/>
</dbReference>
<dbReference type="InterPro" id="IPR001451">
    <property type="entry name" value="Hexapep"/>
</dbReference>
<dbReference type="InterPro" id="IPR011004">
    <property type="entry name" value="Trimer_LpxA-like_sf"/>
</dbReference>
<evidence type="ECO:0000313" key="4">
    <source>
        <dbReference type="EMBL" id="ART20147.1"/>
    </source>
</evidence>
<dbReference type="GO" id="GO:0016407">
    <property type="term" value="F:acetyltransferase activity"/>
    <property type="evidence" value="ECO:0007669"/>
    <property type="project" value="InterPro"/>
</dbReference>
<proteinExistence type="inferred from homology"/>
<dbReference type="CDD" id="cd03357">
    <property type="entry name" value="LbH_MAT_GAT"/>
    <property type="match status" value="1"/>
</dbReference>
<dbReference type="Pfam" id="PF12464">
    <property type="entry name" value="Mac"/>
    <property type="match status" value="1"/>
</dbReference>
<dbReference type="SMART" id="SM01266">
    <property type="entry name" value="Mac"/>
    <property type="match status" value="1"/>
</dbReference>
<dbReference type="KEGG" id="cstr:CBE89_00480"/>
<dbReference type="AlphaFoldDB" id="A0A2Z2J1A2"/>
<keyword evidence="2 4" id="KW-0808">Transferase</keyword>
<dbReference type="GO" id="GO:0008374">
    <property type="term" value="F:O-acyltransferase activity"/>
    <property type="evidence" value="ECO:0007669"/>
    <property type="project" value="TreeGrafter"/>
</dbReference>
<dbReference type="Gene3D" id="2.160.10.10">
    <property type="entry name" value="Hexapeptide repeat proteins"/>
    <property type="match status" value="1"/>
</dbReference>